<comment type="caution">
    <text evidence="4">The sequence shown here is derived from an EMBL/GenBank/DDBJ whole genome shotgun (WGS) entry which is preliminary data.</text>
</comment>
<dbReference type="AlphaFoldDB" id="A0A1V9XBY3"/>
<name>A0A1V9XBY3_9ACAR</name>
<dbReference type="InterPro" id="IPR002404">
    <property type="entry name" value="IRS_PTB"/>
</dbReference>
<gene>
    <name evidence="4" type="ORF">BIW11_01571</name>
</gene>
<evidence type="ECO:0000259" key="3">
    <source>
        <dbReference type="PROSITE" id="PS51064"/>
    </source>
</evidence>
<dbReference type="PANTHER" id="PTHR21258:SF61">
    <property type="entry name" value="PROTEIN CHICO"/>
    <property type="match status" value="1"/>
</dbReference>
<dbReference type="InterPro" id="IPR011993">
    <property type="entry name" value="PH-like_dom_sf"/>
</dbReference>
<dbReference type="GO" id="GO:0007169">
    <property type="term" value="P:cell surface receptor protein tyrosine kinase signaling pathway"/>
    <property type="evidence" value="ECO:0007669"/>
    <property type="project" value="TreeGrafter"/>
</dbReference>
<feature type="domain" description="PH" evidence="2">
    <location>
        <begin position="5"/>
        <end position="155"/>
    </location>
</feature>
<evidence type="ECO:0000313" key="5">
    <source>
        <dbReference type="Proteomes" id="UP000192247"/>
    </source>
</evidence>
<reference evidence="4 5" key="1">
    <citation type="journal article" date="2017" name="Gigascience">
        <title>Draft genome of the honey bee ectoparasitic mite, Tropilaelaps mercedesae, is shaped by the parasitic life history.</title>
        <authorList>
            <person name="Dong X."/>
            <person name="Armstrong S.D."/>
            <person name="Xia D."/>
            <person name="Makepeace B.L."/>
            <person name="Darby A.C."/>
            <person name="Kadowaki T."/>
        </authorList>
    </citation>
    <scope>NUCLEOTIDE SEQUENCE [LARGE SCALE GENOMIC DNA]</scope>
    <source>
        <strain evidence="4">Wuxi-XJTLU</strain>
    </source>
</reference>
<dbReference type="Pfam" id="PF02174">
    <property type="entry name" value="IRS"/>
    <property type="match status" value="1"/>
</dbReference>
<dbReference type="GO" id="GO:0005737">
    <property type="term" value="C:cytoplasm"/>
    <property type="evidence" value="ECO:0007669"/>
    <property type="project" value="TreeGrafter"/>
</dbReference>
<dbReference type="InParanoid" id="A0A1V9XBY3"/>
<dbReference type="InterPro" id="IPR001849">
    <property type="entry name" value="PH_domain"/>
</dbReference>
<keyword evidence="5" id="KW-1185">Reference proteome</keyword>
<protein>
    <submittedName>
        <fullName evidence="4">Uncharacterized protein</fullName>
    </submittedName>
</protein>
<dbReference type="EMBL" id="MNPL01015499">
    <property type="protein sequence ID" value="OQR71050.1"/>
    <property type="molecule type" value="Genomic_DNA"/>
</dbReference>
<dbReference type="Proteomes" id="UP000192247">
    <property type="component" value="Unassembled WGS sequence"/>
</dbReference>
<dbReference type="InterPro" id="IPR050996">
    <property type="entry name" value="Docking_Protein_DOK"/>
</dbReference>
<evidence type="ECO:0000259" key="2">
    <source>
        <dbReference type="PROSITE" id="PS50003"/>
    </source>
</evidence>
<dbReference type="SUPFAM" id="SSF50729">
    <property type="entry name" value="PH domain-like"/>
    <property type="match status" value="2"/>
</dbReference>
<proteinExistence type="predicted"/>
<feature type="domain" description="IRS-type PTB" evidence="3">
    <location>
        <begin position="179"/>
        <end position="284"/>
    </location>
</feature>
<dbReference type="SMART" id="SM01244">
    <property type="entry name" value="IRS"/>
    <property type="match status" value="1"/>
</dbReference>
<dbReference type="Gene3D" id="2.30.29.30">
    <property type="entry name" value="Pleckstrin-homology domain (PH domain)/Phosphotyrosine-binding domain (PTB)"/>
    <property type="match status" value="2"/>
</dbReference>
<dbReference type="PROSITE" id="PS51064">
    <property type="entry name" value="IRS_PTB"/>
    <property type="match status" value="1"/>
</dbReference>
<accession>A0A1V9XBY3</accession>
<dbReference type="STRING" id="418985.A0A1V9XBY3"/>
<sequence length="359" mass="39665">MSDHGVVKQGYVRQRSKKLGGVWQKRWLVLRKCPNMGPPRLESYASETDWRKYSTDIDSSRHRSYLGSCRKSKVYLLDQRQPKCGAISVSRLPSSIRKFSFCVCFQTSNSENNANQSDLLVDGRPARKNAKIKTFACESNYDADAWVKAIQAEAGQLSESSEALVLGGAPDVVASSLRKELVNDTFRVFLVSTTALDACGDCLLQVAPENLYVYSLHEPRERLAAWPLTALRRYGSDSEKFTFEAGRHCATGEGLFVFYGPHSESIYQRVHQATLAIAAQANAMEPTAPQYERRPSAGSSPRPSFGELRHSLEEGLNSSFIASTTTSHFATSAGVVKSTPNPISFRSHLLSLSSPSTHE</sequence>
<dbReference type="SMART" id="SM00310">
    <property type="entry name" value="PTBI"/>
    <property type="match status" value="1"/>
</dbReference>
<evidence type="ECO:0000256" key="1">
    <source>
        <dbReference type="SAM" id="MobiDB-lite"/>
    </source>
</evidence>
<dbReference type="PANTHER" id="PTHR21258">
    <property type="entry name" value="DOCKING PROTEIN RELATED"/>
    <property type="match status" value="1"/>
</dbReference>
<dbReference type="SMART" id="SM00233">
    <property type="entry name" value="PH"/>
    <property type="match status" value="1"/>
</dbReference>
<dbReference type="OrthoDB" id="6279276at2759"/>
<organism evidence="4 5">
    <name type="scientific">Tropilaelaps mercedesae</name>
    <dbReference type="NCBI Taxonomy" id="418985"/>
    <lineage>
        <taxon>Eukaryota</taxon>
        <taxon>Metazoa</taxon>
        <taxon>Ecdysozoa</taxon>
        <taxon>Arthropoda</taxon>
        <taxon>Chelicerata</taxon>
        <taxon>Arachnida</taxon>
        <taxon>Acari</taxon>
        <taxon>Parasitiformes</taxon>
        <taxon>Mesostigmata</taxon>
        <taxon>Gamasina</taxon>
        <taxon>Dermanyssoidea</taxon>
        <taxon>Laelapidae</taxon>
        <taxon>Tropilaelaps</taxon>
    </lineage>
</organism>
<dbReference type="PROSITE" id="PS50003">
    <property type="entry name" value="PH_DOMAIN"/>
    <property type="match status" value="1"/>
</dbReference>
<feature type="region of interest" description="Disordered" evidence="1">
    <location>
        <begin position="287"/>
        <end position="307"/>
    </location>
</feature>
<evidence type="ECO:0000313" key="4">
    <source>
        <dbReference type="EMBL" id="OQR71050.1"/>
    </source>
</evidence>